<dbReference type="EMBL" id="KL648717">
    <property type="protein sequence ID" value="KEY65014.1"/>
    <property type="molecule type" value="Genomic_DNA"/>
</dbReference>
<dbReference type="PANTHER" id="PTHR21377">
    <property type="entry name" value="PROTEIN FAM210B, MITOCHONDRIAL"/>
    <property type="match status" value="1"/>
</dbReference>
<evidence type="ECO:0000313" key="3">
    <source>
        <dbReference type="EMBL" id="KEY65014.1"/>
    </source>
</evidence>
<protein>
    <recommendedName>
        <fullName evidence="2">DUF1279 domain-containing protein</fullName>
    </recommendedName>
</protein>
<evidence type="ECO:0000259" key="2">
    <source>
        <dbReference type="Pfam" id="PF06916"/>
    </source>
</evidence>
<feature type="domain" description="DUF1279" evidence="2">
    <location>
        <begin position="105"/>
        <end position="242"/>
    </location>
</feature>
<dbReference type="Pfam" id="PF06916">
    <property type="entry name" value="FAM210A-B_dom"/>
    <property type="match status" value="1"/>
</dbReference>
<gene>
    <name evidence="3" type="ORF">S7711_07352</name>
</gene>
<reference evidence="3 4" key="1">
    <citation type="journal article" date="2014" name="BMC Genomics">
        <title>Comparative genome sequencing reveals chemotype-specific gene clusters in the toxigenic black mold Stachybotrys.</title>
        <authorList>
            <person name="Semeiks J."/>
            <person name="Borek D."/>
            <person name="Otwinowski Z."/>
            <person name="Grishin N.V."/>
        </authorList>
    </citation>
    <scope>NUCLEOTIDE SEQUENCE [LARGE SCALE GENOMIC DNA]</scope>
    <source>
        <strain evidence="4">CBS 109288 / IBT 7711</strain>
    </source>
</reference>
<feature type="transmembrane region" description="Helical" evidence="1">
    <location>
        <begin position="113"/>
        <end position="136"/>
    </location>
</feature>
<keyword evidence="1" id="KW-0472">Membrane</keyword>
<dbReference type="InterPro" id="IPR009688">
    <property type="entry name" value="FAM210A/B-like_dom"/>
</dbReference>
<dbReference type="OrthoDB" id="426386at2759"/>
<dbReference type="PANTHER" id="PTHR21377:SF0">
    <property type="entry name" value="PROTEIN FAM210B, MITOCHONDRIAL"/>
    <property type="match status" value="1"/>
</dbReference>
<dbReference type="GO" id="GO:0005739">
    <property type="term" value="C:mitochondrion"/>
    <property type="evidence" value="ECO:0007669"/>
    <property type="project" value="TreeGrafter"/>
</dbReference>
<evidence type="ECO:0000256" key="1">
    <source>
        <dbReference type="SAM" id="Phobius"/>
    </source>
</evidence>
<keyword evidence="1" id="KW-0812">Transmembrane</keyword>
<dbReference type="AlphaFoldDB" id="A0A084AI85"/>
<dbReference type="InterPro" id="IPR045866">
    <property type="entry name" value="FAM210A/B-like"/>
</dbReference>
<sequence>MLQSTLRGASMPFRRITPAGTLNGAWKRLFNSGAESRPTTQLRLGGRTSPLNSTLLRTRKLSQPSFANTVGNTCRGTTRRGFRFSARQRSSQGTAGEEPQSLGAKLKRLSKEYGWAAVGVYFGLSVLDFPFCFLLVRTVGAEAIGRVEHYVVSSVTAIIPEPVRRQTSELVSSVWNAIRKKEVKETGKENATDAVEMATWDVKEAEEHNREGPSLATQLALAYAIHKSLIFFRVPLAAAVTPKVVKVLRGWGWNIGKKVPPRAS</sequence>
<keyword evidence="4" id="KW-1185">Reference proteome</keyword>
<accession>A0A084AI85</accession>
<organism evidence="3 4">
    <name type="scientific">Stachybotrys chartarum (strain CBS 109288 / IBT 7711)</name>
    <name type="common">Toxic black mold</name>
    <name type="synonym">Stilbospora chartarum</name>
    <dbReference type="NCBI Taxonomy" id="1280523"/>
    <lineage>
        <taxon>Eukaryota</taxon>
        <taxon>Fungi</taxon>
        <taxon>Dikarya</taxon>
        <taxon>Ascomycota</taxon>
        <taxon>Pezizomycotina</taxon>
        <taxon>Sordariomycetes</taxon>
        <taxon>Hypocreomycetidae</taxon>
        <taxon>Hypocreales</taxon>
        <taxon>Stachybotryaceae</taxon>
        <taxon>Stachybotrys</taxon>
    </lineage>
</organism>
<dbReference type="HOGENOM" id="CLU_059211_0_0_1"/>
<proteinExistence type="predicted"/>
<name>A0A084AI85_STACB</name>
<evidence type="ECO:0000313" key="4">
    <source>
        <dbReference type="Proteomes" id="UP000028045"/>
    </source>
</evidence>
<dbReference type="Proteomes" id="UP000028045">
    <property type="component" value="Unassembled WGS sequence"/>
</dbReference>
<keyword evidence="1" id="KW-1133">Transmembrane helix</keyword>